<proteinExistence type="predicted"/>
<keyword evidence="1" id="KW-0863">Zinc-finger</keyword>
<evidence type="ECO:0000313" key="5">
    <source>
        <dbReference type="Proteomes" id="UP000239757"/>
    </source>
</evidence>
<keyword evidence="1" id="KW-0862">Zinc</keyword>
<feature type="region of interest" description="Disordered" evidence="2">
    <location>
        <begin position="264"/>
        <end position="299"/>
    </location>
</feature>
<organism evidence="4 5">
    <name type="scientific">Gossypium barbadense</name>
    <name type="common">Sea Island cotton</name>
    <name type="synonym">Hibiscus barbadensis</name>
    <dbReference type="NCBI Taxonomy" id="3634"/>
    <lineage>
        <taxon>Eukaryota</taxon>
        <taxon>Viridiplantae</taxon>
        <taxon>Streptophyta</taxon>
        <taxon>Embryophyta</taxon>
        <taxon>Tracheophyta</taxon>
        <taxon>Spermatophyta</taxon>
        <taxon>Magnoliopsida</taxon>
        <taxon>eudicotyledons</taxon>
        <taxon>Gunneridae</taxon>
        <taxon>Pentapetalae</taxon>
        <taxon>rosids</taxon>
        <taxon>malvids</taxon>
        <taxon>Malvales</taxon>
        <taxon>Malvaceae</taxon>
        <taxon>Malvoideae</taxon>
        <taxon>Gossypium</taxon>
    </lineage>
</organism>
<evidence type="ECO:0000256" key="2">
    <source>
        <dbReference type="SAM" id="MobiDB-lite"/>
    </source>
</evidence>
<dbReference type="Proteomes" id="UP000239757">
    <property type="component" value="Unassembled WGS sequence"/>
</dbReference>
<sequence>MLIDPSAEQTTSWKDKVVGQSSKSDGNGVEEEEDCDLLEGDTQKSVVNGIPSIEFLDRVHQILIGDMENTVILKLLGRNIGTSLIMRSPFWGSMDYIWSILDSSTLDTGQPAQAFSKVVMSWIRLPDLPVYLYKWKILVEIGGMIGKVAKLDMNTDNKARGRFARMAVYVNLDRPLVFQILINGRIQKVEYEFLPMVCFQCGRYGHVKEACTFRASESITGKEPPPFEISPENHNKAVDGTCEKGDSYGLWMLVERKSRRKFRDSSQIHAEKMAKDKGGGIDNGDHQRGDSFRQSNGQTVSRIVDKSSLDELGFKNLAGLVRFKEVASGSPVGHGSSSRLANDVHLMGYGWPGEAVGYCFYLRQPTIGDLRRESCYAPQPEKEGSVGDVTAVMVGSLDPNKNVAVTLKKGVVRALGRGNGDKFRGGKIIKKLNKINHGRNSRLKNVDNSRVPLCESMNHLDEIISTNSMGELTQVSPSD</sequence>
<dbReference type="OrthoDB" id="996904at2759"/>
<feature type="domain" description="CCHC-type" evidence="3">
    <location>
        <begin position="198"/>
        <end position="211"/>
    </location>
</feature>
<keyword evidence="1" id="KW-0479">Metal-binding</keyword>
<evidence type="ECO:0000256" key="1">
    <source>
        <dbReference type="PROSITE-ProRule" id="PRU00047"/>
    </source>
</evidence>
<dbReference type="PANTHER" id="PTHR31286">
    <property type="entry name" value="GLYCINE-RICH CELL WALL STRUCTURAL PROTEIN 1.8-LIKE"/>
    <property type="match status" value="1"/>
</dbReference>
<dbReference type="GO" id="GO:0008270">
    <property type="term" value="F:zinc ion binding"/>
    <property type="evidence" value="ECO:0007669"/>
    <property type="project" value="UniProtKB-KW"/>
</dbReference>
<protein>
    <recommendedName>
        <fullName evidence="3">CCHC-type domain-containing protein</fullName>
    </recommendedName>
</protein>
<feature type="region of interest" description="Disordered" evidence="2">
    <location>
        <begin position="1"/>
        <end position="36"/>
    </location>
</feature>
<dbReference type="InterPro" id="IPR040256">
    <property type="entry name" value="At4g02000-like"/>
</dbReference>
<dbReference type="EMBL" id="KZ662780">
    <property type="protein sequence ID" value="PPS19232.1"/>
    <property type="molecule type" value="Genomic_DNA"/>
</dbReference>
<gene>
    <name evidence="4" type="ORF">GOBAR_AA01347</name>
</gene>
<feature type="compositionally biased region" description="Basic and acidic residues" evidence="2">
    <location>
        <begin position="264"/>
        <end position="291"/>
    </location>
</feature>
<dbReference type="GO" id="GO:0003676">
    <property type="term" value="F:nucleic acid binding"/>
    <property type="evidence" value="ECO:0007669"/>
    <property type="project" value="InterPro"/>
</dbReference>
<dbReference type="PANTHER" id="PTHR31286:SF173">
    <property type="entry name" value="DUF4283 DOMAIN-CONTAINING PROTEIN"/>
    <property type="match status" value="1"/>
</dbReference>
<evidence type="ECO:0000259" key="3">
    <source>
        <dbReference type="PROSITE" id="PS50158"/>
    </source>
</evidence>
<dbReference type="InterPro" id="IPR001878">
    <property type="entry name" value="Znf_CCHC"/>
</dbReference>
<accession>A0A2P5YUI0</accession>
<evidence type="ECO:0000313" key="4">
    <source>
        <dbReference type="EMBL" id="PPS19232.1"/>
    </source>
</evidence>
<reference evidence="4 5" key="1">
    <citation type="submission" date="2015-01" db="EMBL/GenBank/DDBJ databases">
        <title>Genome of allotetraploid Gossypium barbadense reveals genomic plasticity and fiber elongation in cotton evolution.</title>
        <authorList>
            <person name="Chen X."/>
            <person name="Liu X."/>
            <person name="Zhao B."/>
            <person name="Zheng H."/>
            <person name="Hu Y."/>
            <person name="Lu G."/>
            <person name="Yang C."/>
            <person name="Chen J."/>
            <person name="Shan C."/>
            <person name="Zhang L."/>
            <person name="Zhou Y."/>
            <person name="Wang L."/>
            <person name="Guo W."/>
            <person name="Bai Y."/>
            <person name="Ruan J."/>
            <person name="Shangguan X."/>
            <person name="Mao Y."/>
            <person name="Jiang J."/>
            <person name="Zhu Y."/>
            <person name="Lei J."/>
            <person name="Kang H."/>
            <person name="Chen S."/>
            <person name="He X."/>
            <person name="Wang R."/>
            <person name="Wang Y."/>
            <person name="Chen J."/>
            <person name="Wang L."/>
            <person name="Yu S."/>
            <person name="Wang B."/>
            <person name="Wei J."/>
            <person name="Song S."/>
            <person name="Lu X."/>
            <person name="Gao Z."/>
            <person name="Gu W."/>
            <person name="Deng X."/>
            <person name="Ma D."/>
            <person name="Wang S."/>
            <person name="Liang W."/>
            <person name="Fang L."/>
            <person name="Cai C."/>
            <person name="Zhu X."/>
            <person name="Zhou B."/>
            <person name="Zhang Y."/>
            <person name="Chen Z."/>
            <person name="Xu S."/>
            <person name="Zhu R."/>
            <person name="Wang S."/>
            <person name="Zhang T."/>
            <person name="Zhao G."/>
        </authorList>
    </citation>
    <scope>NUCLEOTIDE SEQUENCE [LARGE SCALE GENOMIC DNA]</scope>
    <source>
        <strain evidence="5">cv. Xinhai21</strain>
        <tissue evidence="4">Leaf</tissue>
    </source>
</reference>
<dbReference type="PROSITE" id="PS50158">
    <property type="entry name" value="ZF_CCHC"/>
    <property type="match status" value="1"/>
</dbReference>
<dbReference type="AlphaFoldDB" id="A0A2P5YUI0"/>
<name>A0A2P5YUI0_GOSBA</name>